<sequence>MSKSISPVILVFRSPYLTSSPSPRTHIAPVSEMNSFIQKAHTASASKSVVQPLASLLASIAISLLHL</sequence>
<keyword evidence="2" id="KW-1185">Reference proteome</keyword>
<comment type="caution">
    <text evidence="1">The sequence shown here is derived from an EMBL/GenBank/DDBJ whole genome shotgun (WGS) entry which is preliminary data.</text>
</comment>
<evidence type="ECO:0000313" key="2">
    <source>
        <dbReference type="Proteomes" id="UP001610334"/>
    </source>
</evidence>
<dbReference type="Proteomes" id="UP001610334">
    <property type="component" value="Unassembled WGS sequence"/>
</dbReference>
<evidence type="ECO:0000313" key="1">
    <source>
        <dbReference type="EMBL" id="KAL2808593.1"/>
    </source>
</evidence>
<gene>
    <name evidence="1" type="ORF">BJX63DRAFT_408788</name>
</gene>
<organism evidence="1 2">
    <name type="scientific">Aspergillus granulosus</name>
    <dbReference type="NCBI Taxonomy" id="176169"/>
    <lineage>
        <taxon>Eukaryota</taxon>
        <taxon>Fungi</taxon>
        <taxon>Dikarya</taxon>
        <taxon>Ascomycota</taxon>
        <taxon>Pezizomycotina</taxon>
        <taxon>Eurotiomycetes</taxon>
        <taxon>Eurotiomycetidae</taxon>
        <taxon>Eurotiales</taxon>
        <taxon>Aspergillaceae</taxon>
        <taxon>Aspergillus</taxon>
        <taxon>Aspergillus subgen. Nidulantes</taxon>
    </lineage>
</organism>
<accession>A0ABR4GZF9</accession>
<name>A0ABR4GZF9_9EURO</name>
<reference evidence="1 2" key="1">
    <citation type="submission" date="2024-07" db="EMBL/GenBank/DDBJ databases">
        <title>Section-level genome sequencing and comparative genomics of Aspergillus sections Usti and Cavernicolus.</title>
        <authorList>
            <consortium name="Lawrence Berkeley National Laboratory"/>
            <person name="Nybo J.L."/>
            <person name="Vesth T.C."/>
            <person name="Theobald S."/>
            <person name="Frisvad J.C."/>
            <person name="Larsen T.O."/>
            <person name="Kjaerboelling I."/>
            <person name="Rothschild-Mancinelli K."/>
            <person name="Lyhne E.K."/>
            <person name="Kogle M.E."/>
            <person name="Barry K."/>
            <person name="Clum A."/>
            <person name="Na H."/>
            <person name="Ledsgaard L."/>
            <person name="Lin J."/>
            <person name="Lipzen A."/>
            <person name="Kuo A."/>
            <person name="Riley R."/>
            <person name="Mondo S."/>
            <person name="Labutti K."/>
            <person name="Haridas S."/>
            <person name="Pangalinan J."/>
            <person name="Salamov A.A."/>
            <person name="Simmons B.A."/>
            <person name="Magnuson J.K."/>
            <person name="Chen J."/>
            <person name="Drula E."/>
            <person name="Henrissat B."/>
            <person name="Wiebenga A."/>
            <person name="Lubbers R.J."/>
            <person name="Gomes A.C."/>
            <person name="Makela M.R."/>
            <person name="Stajich J."/>
            <person name="Grigoriev I.V."/>
            <person name="Mortensen U.H."/>
            <person name="De Vries R.P."/>
            <person name="Baker S.E."/>
            <person name="Andersen M.R."/>
        </authorList>
    </citation>
    <scope>NUCLEOTIDE SEQUENCE [LARGE SCALE GENOMIC DNA]</scope>
    <source>
        <strain evidence="1 2">CBS 588.65</strain>
    </source>
</reference>
<feature type="non-terminal residue" evidence="1">
    <location>
        <position position="1"/>
    </location>
</feature>
<protein>
    <submittedName>
        <fullName evidence="1">Uncharacterized protein</fullName>
    </submittedName>
</protein>
<proteinExistence type="predicted"/>
<dbReference type="EMBL" id="JBFXLT010000108">
    <property type="protein sequence ID" value="KAL2808593.1"/>
    <property type="molecule type" value="Genomic_DNA"/>
</dbReference>